<reference evidence="1 2" key="1">
    <citation type="journal article" date="2012" name="J. Bacteriol.">
        <title>Draft Genome Sequence of the Extremely Halophilic Archaeon Halogranum salarium B-1T.</title>
        <authorList>
            <person name="Kim K.K."/>
            <person name="Lee K.C."/>
            <person name="Lee J.S."/>
        </authorList>
    </citation>
    <scope>NUCLEOTIDE SEQUENCE [LARGE SCALE GENOMIC DNA]</scope>
    <source>
        <strain evidence="1 2">B-1</strain>
    </source>
</reference>
<evidence type="ECO:0000313" key="1">
    <source>
        <dbReference type="EMBL" id="EJN59953.1"/>
    </source>
</evidence>
<name>J3A3I3_9EURY</name>
<dbReference type="AlphaFoldDB" id="J3A3I3"/>
<protein>
    <recommendedName>
        <fullName evidence="3">N-acetyltransferase domain-containing protein</fullName>
    </recommendedName>
</protein>
<dbReference type="RefSeq" id="WP_009367193.1">
    <property type="nucleotide sequence ID" value="NZ_ALJD01000004.1"/>
</dbReference>
<dbReference type="eggNOG" id="arCOG04728">
    <property type="taxonomic scope" value="Archaea"/>
</dbReference>
<comment type="caution">
    <text evidence="1">The sequence shown here is derived from an EMBL/GenBank/DDBJ whole genome shotgun (WGS) entry which is preliminary data.</text>
</comment>
<organism evidence="1 2">
    <name type="scientific">Halogranum salarium B-1</name>
    <dbReference type="NCBI Taxonomy" id="1210908"/>
    <lineage>
        <taxon>Archaea</taxon>
        <taxon>Methanobacteriati</taxon>
        <taxon>Methanobacteriota</taxon>
        <taxon>Stenosarchaea group</taxon>
        <taxon>Halobacteria</taxon>
        <taxon>Halobacteriales</taxon>
        <taxon>Haloferacaceae</taxon>
    </lineage>
</organism>
<accession>J3A3I3</accession>
<proteinExistence type="predicted"/>
<dbReference type="EMBL" id="ALJD01000004">
    <property type="protein sequence ID" value="EJN59953.1"/>
    <property type="molecule type" value="Genomic_DNA"/>
</dbReference>
<sequence>MTNLHVRDAVESDADGLATLANLPADVVRDSIHDRAVSVAERPPEGEEAENGRDSQLEGFVSFDARDDVVHVTQFGGSPEACERLLEEPVRFAENEGMEVEIVVTASDDSMRTAVEAVGFEKRGSGPMFDGERTVRYRLSPDT</sequence>
<dbReference type="Proteomes" id="UP000007813">
    <property type="component" value="Unassembled WGS sequence"/>
</dbReference>
<evidence type="ECO:0000313" key="2">
    <source>
        <dbReference type="Proteomes" id="UP000007813"/>
    </source>
</evidence>
<evidence type="ECO:0008006" key="3">
    <source>
        <dbReference type="Google" id="ProtNLM"/>
    </source>
</evidence>
<gene>
    <name evidence="1" type="ORF">HSB1_21110</name>
</gene>